<organism evidence="3 4">
    <name type="scientific">Mycobacterium spongiae</name>
    <dbReference type="NCBI Taxonomy" id="886343"/>
    <lineage>
        <taxon>Bacteria</taxon>
        <taxon>Bacillati</taxon>
        <taxon>Actinomycetota</taxon>
        <taxon>Actinomycetes</taxon>
        <taxon>Mycobacteriales</taxon>
        <taxon>Mycobacteriaceae</taxon>
        <taxon>Mycobacterium</taxon>
    </lineage>
</organism>
<name>A0A975JXJ0_9MYCO</name>
<dbReference type="InterPro" id="IPR002938">
    <property type="entry name" value="FAD-bd"/>
</dbReference>
<protein>
    <submittedName>
        <fullName evidence="3">FAD-dependent oxidoreductase</fullName>
    </submittedName>
</protein>
<gene>
    <name evidence="3" type="ORF">F6B93_10825</name>
</gene>
<dbReference type="PANTHER" id="PTHR43476">
    <property type="entry name" value="3-(3-HYDROXY-PHENYL)PROPIONATE/3-HYDROXYCINNAMIC ACID HYDROXYLASE"/>
    <property type="match status" value="1"/>
</dbReference>
<dbReference type="NCBIfam" id="NF004834">
    <property type="entry name" value="PRK06185.1-3"/>
    <property type="match status" value="1"/>
</dbReference>
<dbReference type="RefSeq" id="WP_211699097.1">
    <property type="nucleotide sequence ID" value="NZ_CP046600.1"/>
</dbReference>
<dbReference type="InterPro" id="IPR050631">
    <property type="entry name" value="PheA/TfdB_FAD_monoxygenase"/>
</dbReference>
<dbReference type="PRINTS" id="PR00420">
    <property type="entry name" value="RNGMNOXGNASE"/>
</dbReference>
<accession>A0A975JXJ0</accession>
<dbReference type="NCBIfam" id="NF004833">
    <property type="entry name" value="PRK06185.1-1"/>
    <property type="match status" value="1"/>
</dbReference>
<evidence type="ECO:0000259" key="2">
    <source>
        <dbReference type="Pfam" id="PF01494"/>
    </source>
</evidence>
<evidence type="ECO:0000256" key="1">
    <source>
        <dbReference type="ARBA" id="ARBA00023002"/>
    </source>
</evidence>
<dbReference type="PANTHER" id="PTHR43476:SF5">
    <property type="entry name" value="FAD-DEPENDENT MONOOXYGENASE"/>
    <property type="match status" value="1"/>
</dbReference>
<dbReference type="InterPro" id="IPR036188">
    <property type="entry name" value="FAD/NAD-bd_sf"/>
</dbReference>
<proteinExistence type="predicted"/>
<dbReference type="SUPFAM" id="SSF51905">
    <property type="entry name" value="FAD/NAD(P)-binding domain"/>
    <property type="match status" value="1"/>
</dbReference>
<dbReference type="GO" id="GO:0016491">
    <property type="term" value="F:oxidoreductase activity"/>
    <property type="evidence" value="ECO:0007669"/>
    <property type="project" value="UniProtKB-KW"/>
</dbReference>
<evidence type="ECO:0000313" key="4">
    <source>
        <dbReference type="Proteomes" id="UP000682202"/>
    </source>
</evidence>
<dbReference type="Pfam" id="PF01494">
    <property type="entry name" value="FAD_binding_3"/>
    <property type="match status" value="1"/>
</dbReference>
<dbReference type="Gene3D" id="3.50.50.60">
    <property type="entry name" value="FAD/NAD(P)-binding domain"/>
    <property type="match status" value="1"/>
</dbReference>
<dbReference type="KEGG" id="mspg:F6B93_10825"/>
<keyword evidence="4" id="KW-1185">Reference proteome</keyword>
<keyword evidence="1" id="KW-0560">Oxidoreductase</keyword>
<dbReference type="GO" id="GO:0071949">
    <property type="term" value="F:FAD binding"/>
    <property type="evidence" value="ECO:0007669"/>
    <property type="project" value="InterPro"/>
</dbReference>
<reference evidence="3" key="1">
    <citation type="submission" date="2019-12" db="EMBL/GenBank/DDBJ databases">
        <title>Mycobacterium spongiae sp. nov.</title>
        <authorList>
            <person name="Stinear T."/>
        </authorList>
    </citation>
    <scope>NUCLEOTIDE SEQUENCE</scope>
    <source>
        <strain evidence="3">FSD4b-SM</strain>
    </source>
</reference>
<dbReference type="AlphaFoldDB" id="A0A975JXJ0"/>
<sequence length="410" mass="44992">MSETTTCAIVGGGPAGMVLGLLLARAGVEVTLLEKHGDFLRDFRGDTVHPTTMRLLDQLGLWERFSALNYSEVHKGTLDSNGRSVTYIDFGRLRRQPHPYIAMVPQWDLLNLLAEAAQAEPTFTLRMKTEVTGLLHEGGKVTGVRYQGTDGPGELRAELTVACDGRWSIARHEAGLKAHDYPVDFDVWWFKLPHEGEGHFSFLPRYGPGKGLGVIPREGYFQIAYIGPKGSDAELRERGIEQFRNEVLALLPEAAESVAGLTSMDEVKHLNVQVNRLRRWHVDGLLCIGDAAHAMSPVGGVGINLAVQDAVAAATVLADPLRRHRVTCRDLAAVRRRRVVPTAVTQAVQRMLHRRLLGPLLRGADPTPPAMLLRLVERLPWLSGLPAYFVGVGVRPENAPAFARRGGPTS</sequence>
<feature type="domain" description="FAD-binding" evidence="2">
    <location>
        <begin position="5"/>
        <end position="346"/>
    </location>
</feature>
<dbReference type="EMBL" id="CP046600">
    <property type="protein sequence ID" value="QUR67524.1"/>
    <property type="molecule type" value="Genomic_DNA"/>
</dbReference>
<evidence type="ECO:0000313" key="3">
    <source>
        <dbReference type="EMBL" id="QUR67524.1"/>
    </source>
</evidence>
<dbReference type="Proteomes" id="UP000682202">
    <property type="component" value="Chromosome"/>
</dbReference>